<evidence type="ECO:0000313" key="3">
    <source>
        <dbReference type="Proteomes" id="UP000050761"/>
    </source>
</evidence>
<feature type="compositionally biased region" description="Basic and acidic residues" evidence="1">
    <location>
        <begin position="186"/>
        <end position="206"/>
    </location>
</feature>
<keyword evidence="3" id="KW-1185">Reference proteome</keyword>
<feature type="compositionally biased region" description="Basic and acidic residues" evidence="1">
    <location>
        <begin position="112"/>
        <end position="133"/>
    </location>
</feature>
<feature type="compositionally biased region" description="Polar residues" evidence="1">
    <location>
        <begin position="155"/>
        <end position="172"/>
    </location>
</feature>
<feature type="compositionally biased region" description="Polar residues" evidence="1">
    <location>
        <begin position="216"/>
        <end position="228"/>
    </location>
</feature>
<feature type="compositionally biased region" description="Low complexity" evidence="1">
    <location>
        <begin position="97"/>
        <end position="107"/>
    </location>
</feature>
<organism evidence="3 4">
    <name type="scientific">Heligmosomoides polygyrus</name>
    <name type="common">Parasitic roundworm</name>
    <dbReference type="NCBI Taxonomy" id="6339"/>
    <lineage>
        <taxon>Eukaryota</taxon>
        <taxon>Metazoa</taxon>
        <taxon>Ecdysozoa</taxon>
        <taxon>Nematoda</taxon>
        <taxon>Chromadorea</taxon>
        <taxon>Rhabditida</taxon>
        <taxon>Rhabditina</taxon>
        <taxon>Rhabditomorpha</taxon>
        <taxon>Strongyloidea</taxon>
        <taxon>Heligmosomidae</taxon>
        <taxon>Heligmosomoides</taxon>
    </lineage>
</organism>
<feature type="compositionally biased region" description="Basic and acidic residues" evidence="1">
    <location>
        <begin position="80"/>
        <end position="96"/>
    </location>
</feature>
<accession>A0A3P8ACX9</accession>
<gene>
    <name evidence="2" type="ORF">HPBE_LOCUS18575</name>
</gene>
<name>A0A183G9F8_HELPZ</name>
<feature type="compositionally biased region" description="Polar residues" evidence="1">
    <location>
        <begin position="23"/>
        <end position="40"/>
    </location>
</feature>
<dbReference type="Proteomes" id="UP000050761">
    <property type="component" value="Unassembled WGS sequence"/>
</dbReference>
<sequence>MSIIQLSPVSFSVYSNHKLHGTDSGSLDSNVSQGTTPSSTTDDDLVKPCPKSCACHRFDGKKSPPPEENRIPLPPDLEAEEKARQAKKAENGKPPEAKATAKQQQQAVSTAKELHSKEKQTLSKDDSSDEIRVTSRPLPPPPKPLPKPKQKKSATRASSQKLGANGEKSTPTSSDKVSGGRRSRVSSKDRIGRDSDRPKARFDTAEPVKSGPHSPSGFTTDSSTSGQKEGSVEFDDVELLTVHWTTTGCAKIMATRFEDISIGVDTDFEALRESIDVGTQVRGVVLIPRLPSKDPRGGEVSRRLWLPEMTRPCNPWDSDPES</sequence>
<accession>A0A183G9F8</accession>
<protein>
    <submittedName>
        <fullName evidence="4">Similar to</fullName>
    </submittedName>
</protein>
<proteinExistence type="predicted"/>
<dbReference type="AlphaFoldDB" id="A0A183G9F8"/>
<evidence type="ECO:0000313" key="4">
    <source>
        <dbReference type="WBParaSite" id="HPBE_0001857501-mRNA-1"/>
    </source>
</evidence>
<dbReference type="WBParaSite" id="HPBE_0001857501-mRNA-1">
    <property type="protein sequence ID" value="HPBE_0001857501-mRNA-1"/>
    <property type="gene ID" value="HPBE_0001857501"/>
</dbReference>
<evidence type="ECO:0000256" key="1">
    <source>
        <dbReference type="SAM" id="MobiDB-lite"/>
    </source>
</evidence>
<reference evidence="4" key="2">
    <citation type="submission" date="2019-09" db="UniProtKB">
        <authorList>
            <consortium name="WormBaseParasite"/>
        </authorList>
    </citation>
    <scope>IDENTIFICATION</scope>
</reference>
<evidence type="ECO:0000313" key="2">
    <source>
        <dbReference type="EMBL" id="VDP12107.1"/>
    </source>
</evidence>
<feature type="region of interest" description="Disordered" evidence="1">
    <location>
        <begin position="15"/>
        <end position="231"/>
    </location>
</feature>
<dbReference type="EMBL" id="UZAH01030777">
    <property type="protein sequence ID" value="VDP12107.1"/>
    <property type="molecule type" value="Genomic_DNA"/>
</dbReference>
<feature type="compositionally biased region" description="Basic and acidic residues" evidence="1">
    <location>
        <begin position="56"/>
        <end position="70"/>
    </location>
</feature>
<reference evidence="2 3" key="1">
    <citation type="submission" date="2018-11" db="EMBL/GenBank/DDBJ databases">
        <authorList>
            <consortium name="Pathogen Informatics"/>
        </authorList>
    </citation>
    <scope>NUCLEOTIDE SEQUENCE [LARGE SCALE GENOMIC DNA]</scope>
</reference>